<accession>A0A9D4DPE6</accession>
<evidence type="ECO:0000256" key="2">
    <source>
        <dbReference type="SAM" id="Phobius"/>
    </source>
</evidence>
<keyword evidence="2" id="KW-1133">Transmembrane helix</keyword>
<feature type="region of interest" description="Disordered" evidence="1">
    <location>
        <begin position="103"/>
        <end position="145"/>
    </location>
</feature>
<feature type="transmembrane region" description="Helical" evidence="2">
    <location>
        <begin position="152"/>
        <end position="176"/>
    </location>
</feature>
<name>A0A9D4DPE6_DREPO</name>
<keyword evidence="4" id="KW-1185">Reference proteome</keyword>
<dbReference type="AlphaFoldDB" id="A0A9D4DPE6"/>
<feature type="compositionally biased region" description="Low complexity" evidence="1">
    <location>
        <begin position="103"/>
        <end position="125"/>
    </location>
</feature>
<keyword evidence="2" id="KW-0812">Transmembrane</keyword>
<sequence>MINSINYNTRSTVSCPTGDVTGVIKNGQTCSEIVTSTNRECYNTTTETNCCASCNAVATSKPDCKYGDRTPGCVVFLCPSIINIADCCDTCIDDDTTTVTTTTATTTTTTSQSSTTSSVSSTTTTGQLGAQNDTTQTASTSDRKHSLSDSEVAGAVIGSLAGACAIVATVLLVIWLHKKNQNTVWNESSDKKKQQTGTDIFGRILDIQTNGITVGTTTGPAMATDMATTVIETTTKNASSKLDENELFHEQASTRGNVQLEPIQTSVTAHEYDAHAYSLAPNPLPPFGSQAGI</sequence>
<comment type="caution">
    <text evidence="3">The sequence shown here is derived from an EMBL/GenBank/DDBJ whole genome shotgun (WGS) entry which is preliminary data.</text>
</comment>
<reference evidence="3" key="2">
    <citation type="submission" date="2020-11" db="EMBL/GenBank/DDBJ databases">
        <authorList>
            <person name="McCartney M.A."/>
            <person name="Auch B."/>
            <person name="Kono T."/>
            <person name="Mallez S."/>
            <person name="Becker A."/>
            <person name="Gohl D.M."/>
            <person name="Silverstein K.A.T."/>
            <person name="Koren S."/>
            <person name="Bechman K.B."/>
            <person name="Herman A."/>
            <person name="Abrahante J.E."/>
            <person name="Garbe J."/>
        </authorList>
    </citation>
    <scope>NUCLEOTIDE SEQUENCE</scope>
    <source>
        <strain evidence="3">Duluth1</strain>
        <tissue evidence="3">Whole animal</tissue>
    </source>
</reference>
<keyword evidence="2" id="KW-0472">Membrane</keyword>
<proteinExistence type="predicted"/>
<protein>
    <submittedName>
        <fullName evidence="3">Uncharacterized protein</fullName>
    </submittedName>
</protein>
<dbReference type="EMBL" id="JAIWYP010000010">
    <property type="protein sequence ID" value="KAH3752984.1"/>
    <property type="molecule type" value="Genomic_DNA"/>
</dbReference>
<reference evidence="3" key="1">
    <citation type="journal article" date="2019" name="bioRxiv">
        <title>The Genome of the Zebra Mussel, Dreissena polymorpha: A Resource for Invasive Species Research.</title>
        <authorList>
            <person name="McCartney M.A."/>
            <person name="Auch B."/>
            <person name="Kono T."/>
            <person name="Mallez S."/>
            <person name="Zhang Y."/>
            <person name="Obille A."/>
            <person name="Becker A."/>
            <person name="Abrahante J.E."/>
            <person name="Garbe J."/>
            <person name="Badalamenti J.P."/>
            <person name="Herman A."/>
            <person name="Mangelson H."/>
            <person name="Liachko I."/>
            <person name="Sullivan S."/>
            <person name="Sone E.D."/>
            <person name="Koren S."/>
            <person name="Silverstein K.A.T."/>
            <person name="Beckman K.B."/>
            <person name="Gohl D.M."/>
        </authorList>
    </citation>
    <scope>NUCLEOTIDE SEQUENCE</scope>
    <source>
        <strain evidence="3">Duluth1</strain>
        <tissue evidence="3">Whole animal</tissue>
    </source>
</reference>
<evidence type="ECO:0000313" key="3">
    <source>
        <dbReference type="EMBL" id="KAH3752984.1"/>
    </source>
</evidence>
<evidence type="ECO:0000313" key="4">
    <source>
        <dbReference type="Proteomes" id="UP000828390"/>
    </source>
</evidence>
<dbReference type="Proteomes" id="UP000828390">
    <property type="component" value="Unassembled WGS sequence"/>
</dbReference>
<gene>
    <name evidence="3" type="ORF">DPMN_187611</name>
</gene>
<feature type="compositionally biased region" description="Polar residues" evidence="1">
    <location>
        <begin position="126"/>
        <end position="140"/>
    </location>
</feature>
<evidence type="ECO:0000256" key="1">
    <source>
        <dbReference type="SAM" id="MobiDB-lite"/>
    </source>
</evidence>
<organism evidence="3 4">
    <name type="scientific">Dreissena polymorpha</name>
    <name type="common">Zebra mussel</name>
    <name type="synonym">Mytilus polymorpha</name>
    <dbReference type="NCBI Taxonomy" id="45954"/>
    <lineage>
        <taxon>Eukaryota</taxon>
        <taxon>Metazoa</taxon>
        <taxon>Spiralia</taxon>
        <taxon>Lophotrochozoa</taxon>
        <taxon>Mollusca</taxon>
        <taxon>Bivalvia</taxon>
        <taxon>Autobranchia</taxon>
        <taxon>Heteroconchia</taxon>
        <taxon>Euheterodonta</taxon>
        <taxon>Imparidentia</taxon>
        <taxon>Neoheterodontei</taxon>
        <taxon>Myida</taxon>
        <taxon>Dreissenoidea</taxon>
        <taxon>Dreissenidae</taxon>
        <taxon>Dreissena</taxon>
    </lineage>
</organism>